<keyword evidence="3 8" id="KW-0813">Transport</keyword>
<dbReference type="HOGENOM" id="CLU_001265_30_12_1"/>
<keyword evidence="6 10" id="KW-0472">Membrane</keyword>
<feature type="transmembrane region" description="Helical" evidence="10">
    <location>
        <begin position="446"/>
        <end position="464"/>
    </location>
</feature>
<comment type="similarity">
    <text evidence="2 8">Belongs to the major facilitator superfamily. Sugar transporter (TC 2.A.1.1) family.</text>
</comment>
<evidence type="ECO:0000256" key="4">
    <source>
        <dbReference type="ARBA" id="ARBA00022692"/>
    </source>
</evidence>
<sequence>MAGYGSKLYNALYMPSYVRCVCFASLAAYVYGFDTGSIGPITVMTDFEATFGKLSATVQGLFVSSILIPAAIISFGSGSIADRISRTHAVSLGCAVYGTGSLISLLAGLSMSQASSLAMVFIGRCISGAGEGIFLSAVTVYGIEVAPQDQRGRVGCIMQLFICIGIMTGYFVCYGSLNIAGSLSWRLPWILQCMTCIVTAIGVRFLPHSPRWLLHVGRRAEAEVAIQRLDLSKEEFVSMAMSEEDEAAHAAAAQEKAQRGGWRHHVEQFKEAFAPGLRGRTSLALFMLAVQQLGGIDGVLYYSPVLFQQAGLSSQSASFLASGVTGIVNVVFTLVGQSISDKWGRRTALIWGGIVMATAMTTIGSLYSVPSLSQAGHYTVIAFIFIYFIAFIMTWAILMRIWVSEAQPVQTRASVSSLALTTNWGCNWVVAFTTPMFLDAYPNGPYFLWAACTWVSVGVFLLWLPETRGQNVDLAGQDSGLKLQVQIPGMPRRDTGLSTAPTLVEKEDETKEKTDKARTAEKVEEVV</sequence>
<evidence type="ECO:0000313" key="12">
    <source>
        <dbReference type="EMBL" id="EFI92700.1"/>
    </source>
</evidence>
<dbReference type="PROSITE" id="PS50850">
    <property type="entry name" value="MFS"/>
    <property type="match status" value="1"/>
</dbReference>
<feature type="transmembrane region" description="Helical" evidence="10">
    <location>
        <begin position="380"/>
        <end position="403"/>
    </location>
</feature>
<dbReference type="OrthoDB" id="5399138at2759"/>
<feature type="transmembrane region" description="Helical" evidence="10">
    <location>
        <begin position="51"/>
        <end position="77"/>
    </location>
</feature>
<feature type="domain" description="Major facilitator superfamily (MFS) profile" evidence="11">
    <location>
        <begin position="20"/>
        <end position="468"/>
    </location>
</feature>
<evidence type="ECO:0000256" key="2">
    <source>
        <dbReference type="ARBA" id="ARBA00010992"/>
    </source>
</evidence>
<keyword evidence="13" id="KW-1185">Reference proteome</keyword>
<dbReference type="Pfam" id="PF00083">
    <property type="entry name" value="Sugar_tr"/>
    <property type="match status" value="1"/>
</dbReference>
<dbReference type="Gene3D" id="1.20.1250.20">
    <property type="entry name" value="MFS general substrate transporter like domains"/>
    <property type="match status" value="1"/>
</dbReference>
<feature type="transmembrane region" description="Helical" evidence="10">
    <location>
        <begin position="283"/>
        <end position="304"/>
    </location>
</feature>
<dbReference type="PRINTS" id="PR00171">
    <property type="entry name" value="SUGRTRNSPORT"/>
</dbReference>
<comment type="catalytic activity">
    <reaction evidence="7">
        <text>myo-inositol(out) + H(+)(out) = myo-inositol(in) + H(+)(in)</text>
        <dbReference type="Rhea" id="RHEA:60364"/>
        <dbReference type="ChEBI" id="CHEBI:15378"/>
        <dbReference type="ChEBI" id="CHEBI:17268"/>
    </reaction>
</comment>
<feature type="transmembrane region" description="Helical" evidence="10">
    <location>
        <begin position="348"/>
        <end position="368"/>
    </location>
</feature>
<evidence type="ECO:0000256" key="8">
    <source>
        <dbReference type="RuleBase" id="RU003346"/>
    </source>
</evidence>
<dbReference type="VEuPathDB" id="FungiDB:SCHCODRAFT_02641095"/>
<feature type="transmembrane region" description="Helical" evidence="10">
    <location>
        <begin position="121"/>
        <end position="143"/>
    </location>
</feature>
<dbReference type="InterPro" id="IPR036259">
    <property type="entry name" value="MFS_trans_sf"/>
</dbReference>
<evidence type="ECO:0000256" key="3">
    <source>
        <dbReference type="ARBA" id="ARBA00022448"/>
    </source>
</evidence>
<evidence type="ECO:0000256" key="1">
    <source>
        <dbReference type="ARBA" id="ARBA00004141"/>
    </source>
</evidence>
<accession>D8QHM1</accession>
<proteinExistence type="inferred from homology"/>
<dbReference type="Proteomes" id="UP000007431">
    <property type="component" value="Unassembled WGS sequence"/>
</dbReference>
<name>D8QHM1_SCHCM</name>
<evidence type="ECO:0000256" key="7">
    <source>
        <dbReference type="ARBA" id="ARBA00049119"/>
    </source>
</evidence>
<dbReference type="eggNOG" id="KOG0254">
    <property type="taxonomic scope" value="Eukaryota"/>
</dbReference>
<dbReference type="InterPro" id="IPR003663">
    <property type="entry name" value="Sugar/inositol_transpt"/>
</dbReference>
<feature type="transmembrane region" description="Helical" evidence="10">
    <location>
        <begin position="316"/>
        <end position="336"/>
    </location>
</feature>
<dbReference type="PANTHER" id="PTHR48022">
    <property type="entry name" value="PLASTIDIC GLUCOSE TRANSPORTER 4"/>
    <property type="match status" value="1"/>
</dbReference>
<dbReference type="InterPro" id="IPR020846">
    <property type="entry name" value="MFS_dom"/>
</dbReference>
<evidence type="ECO:0000313" key="13">
    <source>
        <dbReference type="Proteomes" id="UP000007431"/>
    </source>
</evidence>
<keyword evidence="5 10" id="KW-1133">Transmembrane helix</keyword>
<feature type="transmembrane region" description="Helical" evidence="10">
    <location>
        <begin position="415"/>
        <end position="434"/>
    </location>
</feature>
<dbReference type="SUPFAM" id="SSF103473">
    <property type="entry name" value="MFS general substrate transporter"/>
    <property type="match status" value="1"/>
</dbReference>
<dbReference type="InterPro" id="IPR005828">
    <property type="entry name" value="MFS_sugar_transport-like"/>
</dbReference>
<evidence type="ECO:0000256" key="6">
    <source>
        <dbReference type="ARBA" id="ARBA00023136"/>
    </source>
</evidence>
<dbReference type="GeneID" id="9596803"/>
<evidence type="ECO:0000259" key="11">
    <source>
        <dbReference type="PROSITE" id="PS50850"/>
    </source>
</evidence>
<dbReference type="PROSITE" id="PS00217">
    <property type="entry name" value="SUGAR_TRANSPORT_2"/>
    <property type="match status" value="1"/>
</dbReference>
<protein>
    <recommendedName>
        <fullName evidence="11">Major facilitator superfamily (MFS) profile domain-containing protein</fullName>
    </recommendedName>
</protein>
<feature type="region of interest" description="Disordered" evidence="9">
    <location>
        <begin position="490"/>
        <end position="527"/>
    </location>
</feature>
<keyword evidence="4 10" id="KW-0812">Transmembrane</keyword>
<dbReference type="AlphaFoldDB" id="D8QHM1"/>
<dbReference type="FunFam" id="1.20.1250.20:FF:000134">
    <property type="entry name" value="MFS sugar transporter protein"/>
    <property type="match status" value="1"/>
</dbReference>
<feature type="transmembrane region" description="Helical" evidence="10">
    <location>
        <begin position="89"/>
        <end position="109"/>
    </location>
</feature>
<gene>
    <name evidence="12" type="ORF">SCHCODRAFT_86081</name>
</gene>
<dbReference type="GO" id="GO:0016020">
    <property type="term" value="C:membrane"/>
    <property type="evidence" value="ECO:0007669"/>
    <property type="project" value="UniProtKB-SubCell"/>
</dbReference>
<dbReference type="OMA" id="QMFICQL"/>
<evidence type="ECO:0000256" key="10">
    <source>
        <dbReference type="SAM" id="Phobius"/>
    </source>
</evidence>
<feature type="transmembrane region" description="Helical" evidence="10">
    <location>
        <begin position="155"/>
        <end position="177"/>
    </location>
</feature>
<organism evidence="13">
    <name type="scientific">Schizophyllum commune (strain H4-8 / FGSC 9210)</name>
    <name type="common">Split gill fungus</name>
    <dbReference type="NCBI Taxonomy" id="578458"/>
    <lineage>
        <taxon>Eukaryota</taxon>
        <taxon>Fungi</taxon>
        <taxon>Dikarya</taxon>
        <taxon>Basidiomycota</taxon>
        <taxon>Agaricomycotina</taxon>
        <taxon>Agaricomycetes</taxon>
        <taxon>Agaricomycetidae</taxon>
        <taxon>Agaricales</taxon>
        <taxon>Schizophyllaceae</taxon>
        <taxon>Schizophyllum</taxon>
    </lineage>
</organism>
<dbReference type="KEGG" id="scm:SCHCO_02641095"/>
<dbReference type="EMBL" id="GL377312">
    <property type="protein sequence ID" value="EFI92700.1"/>
    <property type="molecule type" value="Genomic_DNA"/>
</dbReference>
<dbReference type="InterPro" id="IPR005829">
    <property type="entry name" value="Sugar_transporter_CS"/>
</dbReference>
<comment type="subcellular location">
    <subcellularLocation>
        <location evidence="1">Membrane</location>
        <topology evidence="1">Multi-pass membrane protein</topology>
    </subcellularLocation>
</comment>
<evidence type="ECO:0000256" key="5">
    <source>
        <dbReference type="ARBA" id="ARBA00022989"/>
    </source>
</evidence>
<feature type="compositionally biased region" description="Basic and acidic residues" evidence="9">
    <location>
        <begin position="504"/>
        <end position="527"/>
    </location>
</feature>
<dbReference type="InterPro" id="IPR050360">
    <property type="entry name" value="MFS_Sugar_Transporters"/>
</dbReference>
<dbReference type="RefSeq" id="XP_003027603.1">
    <property type="nucleotide sequence ID" value="XM_003027557.1"/>
</dbReference>
<dbReference type="InParanoid" id="D8QHM1"/>
<feature type="transmembrane region" description="Helical" evidence="10">
    <location>
        <begin position="189"/>
        <end position="206"/>
    </location>
</feature>
<dbReference type="GO" id="GO:0005351">
    <property type="term" value="F:carbohydrate:proton symporter activity"/>
    <property type="evidence" value="ECO:0007669"/>
    <property type="project" value="TreeGrafter"/>
</dbReference>
<dbReference type="PANTHER" id="PTHR48022:SF2">
    <property type="entry name" value="PLASTIDIC GLUCOSE TRANSPORTER 4"/>
    <property type="match status" value="1"/>
</dbReference>
<reference evidence="12 13" key="1">
    <citation type="journal article" date="2010" name="Nat. Biotechnol.">
        <title>Genome sequence of the model mushroom Schizophyllum commune.</title>
        <authorList>
            <person name="Ohm R.A."/>
            <person name="de Jong J.F."/>
            <person name="Lugones L.G."/>
            <person name="Aerts A."/>
            <person name="Kothe E."/>
            <person name="Stajich J.E."/>
            <person name="de Vries R.P."/>
            <person name="Record E."/>
            <person name="Levasseur A."/>
            <person name="Baker S.E."/>
            <person name="Bartholomew K.A."/>
            <person name="Coutinho P.M."/>
            <person name="Erdmann S."/>
            <person name="Fowler T.J."/>
            <person name="Gathman A.C."/>
            <person name="Lombard V."/>
            <person name="Henrissat B."/>
            <person name="Knabe N."/>
            <person name="Kuees U."/>
            <person name="Lilly W.W."/>
            <person name="Lindquist E."/>
            <person name="Lucas S."/>
            <person name="Magnuson J.K."/>
            <person name="Piumi F."/>
            <person name="Raudaskoski M."/>
            <person name="Salamov A."/>
            <person name="Schmutz J."/>
            <person name="Schwarze F.W.M.R."/>
            <person name="vanKuyk P.A."/>
            <person name="Horton J.S."/>
            <person name="Grigoriev I.V."/>
            <person name="Woesten H.A.B."/>
        </authorList>
    </citation>
    <scope>NUCLEOTIDE SEQUENCE [LARGE SCALE GENOMIC DNA]</scope>
    <source>
        <strain evidence="13">H4-8 / FGSC 9210</strain>
    </source>
</reference>
<dbReference type="NCBIfam" id="TIGR00879">
    <property type="entry name" value="SP"/>
    <property type="match status" value="1"/>
</dbReference>
<evidence type="ECO:0000256" key="9">
    <source>
        <dbReference type="SAM" id="MobiDB-lite"/>
    </source>
</evidence>